<dbReference type="InterPro" id="IPR003838">
    <property type="entry name" value="ABC3_permease_C"/>
</dbReference>
<evidence type="ECO:0000259" key="9">
    <source>
        <dbReference type="Pfam" id="PF12704"/>
    </source>
</evidence>
<evidence type="ECO:0000256" key="4">
    <source>
        <dbReference type="ARBA" id="ARBA00022989"/>
    </source>
</evidence>
<feature type="transmembrane region" description="Helical" evidence="7">
    <location>
        <begin position="360"/>
        <end position="383"/>
    </location>
</feature>
<accession>A0A2Z4JDF3</accession>
<dbReference type="EMBL" id="CP030074">
    <property type="protein sequence ID" value="AWW43081.1"/>
    <property type="molecule type" value="Genomic_DNA"/>
</dbReference>
<geneLocation type="plasmid" evidence="10 11">
    <name>unnamed1</name>
</geneLocation>
<protein>
    <submittedName>
        <fullName evidence="10">ABC transporter permease</fullName>
    </submittedName>
</protein>
<comment type="subcellular location">
    <subcellularLocation>
        <location evidence="1">Cell membrane</location>
        <topology evidence="1">Multi-pass membrane protein</topology>
    </subcellularLocation>
</comment>
<feature type="domain" description="ABC3 transporter permease C-terminal" evidence="8">
    <location>
        <begin position="282"/>
        <end position="393"/>
    </location>
</feature>
<feature type="transmembrane region" description="Helical" evidence="7">
    <location>
        <begin position="329"/>
        <end position="354"/>
    </location>
</feature>
<evidence type="ECO:0000259" key="8">
    <source>
        <dbReference type="Pfam" id="PF02687"/>
    </source>
</evidence>
<evidence type="ECO:0000256" key="1">
    <source>
        <dbReference type="ARBA" id="ARBA00004651"/>
    </source>
</evidence>
<comment type="similarity">
    <text evidence="6">Belongs to the ABC-4 integral membrane protein family.</text>
</comment>
<evidence type="ECO:0000313" key="10">
    <source>
        <dbReference type="EMBL" id="AWW43081.1"/>
    </source>
</evidence>
<gene>
    <name evidence="10" type="ORF">DN051_41375</name>
</gene>
<name>A0A2Z4JDF3_9ACTN</name>
<keyword evidence="10" id="KW-0614">Plasmid</keyword>
<dbReference type="Proteomes" id="UP000249616">
    <property type="component" value="Plasmid unnamed1"/>
</dbReference>
<organism evidence="10 11">
    <name type="scientific">Streptomyces cadmiisoli</name>
    <dbReference type="NCBI Taxonomy" id="2184053"/>
    <lineage>
        <taxon>Bacteria</taxon>
        <taxon>Bacillati</taxon>
        <taxon>Actinomycetota</taxon>
        <taxon>Actinomycetes</taxon>
        <taxon>Kitasatosporales</taxon>
        <taxon>Streptomycetaceae</taxon>
        <taxon>Streptomyces</taxon>
        <taxon>Streptomyces aurantiacus group</taxon>
    </lineage>
</organism>
<dbReference type="InterPro" id="IPR050250">
    <property type="entry name" value="Macrolide_Exporter_MacB"/>
</dbReference>
<evidence type="ECO:0000256" key="7">
    <source>
        <dbReference type="SAM" id="Phobius"/>
    </source>
</evidence>
<keyword evidence="5 7" id="KW-0472">Membrane</keyword>
<evidence type="ECO:0000256" key="5">
    <source>
        <dbReference type="ARBA" id="ARBA00023136"/>
    </source>
</evidence>
<keyword evidence="4 7" id="KW-1133">Transmembrane helix</keyword>
<dbReference type="PANTHER" id="PTHR30572">
    <property type="entry name" value="MEMBRANE COMPONENT OF TRANSPORTER-RELATED"/>
    <property type="match status" value="1"/>
</dbReference>
<dbReference type="PANTHER" id="PTHR30572:SF4">
    <property type="entry name" value="ABC TRANSPORTER PERMEASE YTRF"/>
    <property type="match status" value="1"/>
</dbReference>
<dbReference type="AlphaFoldDB" id="A0A2Z4JDF3"/>
<evidence type="ECO:0000313" key="11">
    <source>
        <dbReference type="Proteomes" id="UP000249616"/>
    </source>
</evidence>
<dbReference type="Pfam" id="PF02687">
    <property type="entry name" value="FtsX"/>
    <property type="match status" value="1"/>
</dbReference>
<dbReference type="RefSeq" id="WP_053758815.1">
    <property type="nucleotide sequence ID" value="NZ_CP030074.1"/>
</dbReference>
<keyword evidence="11" id="KW-1185">Reference proteome</keyword>
<reference evidence="11" key="1">
    <citation type="submission" date="2018-06" db="EMBL/GenBank/DDBJ databases">
        <authorList>
            <person name="Li K."/>
        </authorList>
    </citation>
    <scope>NUCLEOTIDE SEQUENCE [LARGE SCALE GENOMIC DNA]</scope>
    <source>
        <strain evidence="11">ZFG47</strain>
        <plasmid evidence="11">unnamed1</plasmid>
    </source>
</reference>
<dbReference type="KEGG" id="scad:DN051_41375"/>
<dbReference type="Pfam" id="PF12704">
    <property type="entry name" value="MacB_PCD"/>
    <property type="match status" value="1"/>
</dbReference>
<dbReference type="GO" id="GO:0022857">
    <property type="term" value="F:transmembrane transporter activity"/>
    <property type="evidence" value="ECO:0007669"/>
    <property type="project" value="TreeGrafter"/>
</dbReference>
<sequence>MRGRGLGRSRLRASDLVQLGAHGLRARPVRAVLSAAGIAIGIAAMLAVIGISTSSQANLDAELDELGTNLLTVSPGRDPDTGEVLPLPRTAASTAARVDGVDVVSATGAMKDVGVYRNERVDPAESNGLALLAADRDLLRALRAELSSGNWLDRAPRRYPTAVLGERAAQRLGVTGPGERVWIGDRYFTVLGVLSPVRLTPEMDTAVLVNAEAAERYLGYDGHPTLLYERSPDALVETVRARLPRAVNPENPQHVAVSRPSDALKARQAAEASFTGLLVGLGGVALLVGGIGVANTMVISVIERRREIGLRRALGATRRHISRQFLVEALLLSALGGVAGAVLGGAVTAGYAISQDWPTAIPFVALLGGVAATVVIGALAGLYPALRAARTPPTVALSSA</sequence>
<dbReference type="GO" id="GO:0005886">
    <property type="term" value="C:plasma membrane"/>
    <property type="evidence" value="ECO:0007669"/>
    <property type="project" value="UniProtKB-SubCell"/>
</dbReference>
<feature type="transmembrane region" description="Helical" evidence="7">
    <location>
        <begin position="31"/>
        <end position="51"/>
    </location>
</feature>
<keyword evidence="3 7" id="KW-0812">Transmembrane</keyword>
<proteinExistence type="inferred from homology"/>
<evidence type="ECO:0000256" key="2">
    <source>
        <dbReference type="ARBA" id="ARBA00022475"/>
    </source>
</evidence>
<keyword evidence="2" id="KW-1003">Cell membrane</keyword>
<feature type="domain" description="MacB-like periplasmic core" evidence="9">
    <location>
        <begin position="32"/>
        <end position="244"/>
    </location>
</feature>
<dbReference type="InterPro" id="IPR025857">
    <property type="entry name" value="MacB_PCD"/>
</dbReference>
<evidence type="ECO:0000256" key="3">
    <source>
        <dbReference type="ARBA" id="ARBA00022692"/>
    </source>
</evidence>
<evidence type="ECO:0000256" key="6">
    <source>
        <dbReference type="ARBA" id="ARBA00038076"/>
    </source>
</evidence>
<feature type="transmembrane region" description="Helical" evidence="7">
    <location>
        <begin position="277"/>
        <end position="302"/>
    </location>
</feature>